<organism evidence="2 3">
    <name type="scientific">Chitiniphilus eburneus</name>
    <dbReference type="NCBI Taxonomy" id="2571148"/>
    <lineage>
        <taxon>Bacteria</taxon>
        <taxon>Pseudomonadati</taxon>
        <taxon>Pseudomonadota</taxon>
        <taxon>Betaproteobacteria</taxon>
        <taxon>Neisseriales</taxon>
        <taxon>Chitinibacteraceae</taxon>
        <taxon>Chitiniphilus</taxon>
    </lineage>
</organism>
<comment type="caution">
    <text evidence="2">The sequence shown here is derived from an EMBL/GenBank/DDBJ whole genome shotgun (WGS) entry which is preliminary data.</text>
</comment>
<feature type="transmembrane region" description="Helical" evidence="1">
    <location>
        <begin position="251"/>
        <end position="276"/>
    </location>
</feature>
<dbReference type="EMBL" id="SUMF01000030">
    <property type="protein sequence ID" value="TJZ66691.1"/>
    <property type="molecule type" value="Genomic_DNA"/>
</dbReference>
<sequence length="279" mass="32269">MALPSFDSGWRDGARIKPRICILEIKDRDKLDGEPIAWLFVEREETYRRDDRDGSVYEASIRLSYERIAPKHSYRMSGKGHFSGGFSRGYGDGSSVSLTSESTSRGAVFLDLPGLEGQRVGTYLMNEIVQWVRQWPEATVRSVELLSGQAHGENKARRNRFYEQFGLKFDYRDPEQREGLSRPMLSEALTPVETWQSNIRECDVREYLGGVLYDRDRLGFELSQRERAIRNLSDEIKRAEAHPVRWALRQLWWRIAPPLGQVTILLIFAVMVWLGLKPK</sequence>
<dbReference type="AlphaFoldDB" id="A0A4U0PFJ6"/>
<evidence type="ECO:0008006" key="4">
    <source>
        <dbReference type="Google" id="ProtNLM"/>
    </source>
</evidence>
<evidence type="ECO:0000313" key="3">
    <source>
        <dbReference type="Proteomes" id="UP000310016"/>
    </source>
</evidence>
<keyword evidence="1" id="KW-0812">Transmembrane</keyword>
<dbReference type="OrthoDB" id="8688136at2"/>
<reference evidence="2 3" key="1">
    <citation type="submission" date="2019-04" db="EMBL/GenBank/DDBJ databases">
        <title>Chitiniphilus eburnea sp. nov., a novel chitinolytic bacterium isolated from aquaculture sludge.</title>
        <authorList>
            <person name="Sheng M."/>
        </authorList>
    </citation>
    <scope>NUCLEOTIDE SEQUENCE [LARGE SCALE GENOMIC DNA]</scope>
    <source>
        <strain evidence="2 3">HX-2-15</strain>
    </source>
</reference>
<proteinExistence type="predicted"/>
<gene>
    <name evidence="2" type="ORF">FAZ21_16915</name>
</gene>
<evidence type="ECO:0000256" key="1">
    <source>
        <dbReference type="SAM" id="Phobius"/>
    </source>
</evidence>
<accession>A0A4U0PFJ6</accession>
<evidence type="ECO:0000313" key="2">
    <source>
        <dbReference type="EMBL" id="TJZ66691.1"/>
    </source>
</evidence>
<keyword evidence="1" id="KW-1133">Transmembrane helix</keyword>
<dbReference type="RefSeq" id="WP_136774619.1">
    <property type="nucleotide sequence ID" value="NZ_SUMF01000030.1"/>
</dbReference>
<keyword evidence="1" id="KW-0472">Membrane</keyword>
<dbReference type="Proteomes" id="UP000310016">
    <property type="component" value="Unassembled WGS sequence"/>
</dbReference>
<protein>
    <recommendedName>
        <fullName evidence="4">N-acetyltransferase domain-containing protein</fullName>
    </recommendedName>
</protein>
<keyword evidence="3" id="KW-1185">Reference proteome</keyword>
<name>A0A4U0PFJ6_9NEIS</name>